<dbReference type="InterPro" id="IPR018584">
    <property type="entry name" value="GT87"/>
</dbReference>
<comment type="similarity">
    <text evidence="7">Belongs to the glycosyltransferase 87 family.</text>
</comment>
<keyword evidence="6 8" id="KW-0472">Membrane</keyword>
<feature type="transmembrane region" description="Helical" evidence="8">
    <location>
        <begin position="205"/>
        <end position="224"/>
    </location>
</feature>
<dbReference type="EMBL" id="BAABAL010000026">
    <property type="protein sequence ID" value="GAA4035664.1"/>
    <property type="molecule type" value="Genomic_DNA"/>
</dbReference>
<evidence type="ECO:0000256" key="5">
    <source>
        <dbReference type="ARBA" id="ARBA00022989"/>
    </source>
</evidence>
<protein>
    <submittedName>
        <fullName evidence="9">Glycosyltransferase 87 family protein</fullName>
    </submittedName>
</protein>
<evidence type="ECO:0000313" key="10">
    <source>
        <dbReference type="Proteomes" id="UP001501747"/>
    </source>
</evidence>
<dbReference type="Proteomes" id="UP001501747">
    <property type="component" value="Unassembled WGS sequence"/>
</dbReference>
<feature type="transmembrane region" description="Helical" evidence="8">
    <location>
        <begin position="21"/>
        <end position="40"/>
    </location>
</feature>
<evidence type="ECO:0000256" key="7">
    <source>
        <dbReference type="ARBA" id="ARBA00024033"/>
    </source>
</evidence>
<evidence type="ECO:0000256" key="4">
    <source>
        <dbReference type="ARBA" id="ARBA00022692"/>
    </source>
</evidence>
<evidence type="ECO:0000256" key="2">
    <source>
        <dbReference type="ARBA" id="ARBA00022475"/>
    </source>
</evidence>
<feature type="transmembrane region" description="Helical" evidence="8">
    <location>
        <begin position="318"/>
        <end position="335"/>
    </location>
</feature>
<feature type="transmembrane region" description="Helical" evidence="8">
    <location>
        <begin position="127"/>
        <end position="143"/>
    </location>
</feature>
<feature type="transmembrane region" description="Helical" evidence="8">
    <location>
        <begin position="296"/>
        <end position="312"/>
    </location>
</feature>
<evidence type="ECO:0000256" key="3">
    <source>
        <dbReference type="ARBA" id="ARBA00022679"/>
    </source>
</evidence>
<keyword evidence="4 8" id="KW-0812">Transmembrane</keyword>
<evidence type="ECO:0000256" key="8">
    <source>
        <dbReference type="SAM" id="Phobius"/>
    </source>
</evidence>
<keyword evidence="5 8" id="KW-1133">Transmembrane helix</keyword>
<organism evidence="9 10">
    <name type="scientific">Allokutzneria multivorans</name>
    <dbReference type="NCBI Taxonomy" id="1142134"/>
    <lineage>
        <taxon>Bacteria</taxon>
        <taxon>Bacillati</taxon>
        <taxon>Actinomycetota</taxon>
        <taxon>Actinomycetes</taxon>
        <taxon>Pseudonocardiales</taxon>
        <taxon>Pseudonocardiaceae</taxon>
        <taxon>Allokutzneria</taxon>
    </lineage>
</organism>
<feature type="transmembrane region" description="Helical" evidence="8">
    <location>
        <begin position="378"/>
        <end position="399"/>
    </location>
</feature>
<evidence type="ECO:0000256" key="1">
    <source>
        <dbReference type="ARBA" id="ARBA00004651"/>
    </source>
</evidence>
<sequence>MSTGTGLQQERALSAWITPRIAWSAFGAAVLLHALTFLIWPKAAPVGVDLNVYRAAGETVLAGRPLYEGPITFQMEWTYTPFAALVFVPFGVVPVIPLAAVVTPAHFLLVIPAVMLSWRTLGYRRDRALVLTSVLMAGAALWLDPVWLTTALGQVNLVLMMLVLLDFGRLRDSRWQGVLIGVAAGIKLTPLIFVGHLVLTGRWRAAATAVVTFAGTIGLGFLVLSHDSARYWGGVFLSSNRIGNTASYSNQSISGMLARLTGDGNATSTTWLVLALVVGVLGMGLAAWAHRRGEDLIAVTVVGMTGTAVSPFSWEHHWVWFVPLLVYLVHVARTAGRPGWWVVGGVYAVTFAWIVSFPPVGGKTQPEIGLFALRSWPWLEAVTSNVYLLVFALSSAWIISRLRKTVVAQTF</sequence>
<evidence type="ECO:0000256" key="6">
    <source>
        <dbReference type="ARBA" id="ARBA00023136"/>
    </source>
</evidence>
<feature type="transmembrane region" description="Helical" evidence="8">
    <location>
        <begin position="340"/>
        <end position="358"/>
    </location>
</feature>
<name>A0ABP7U3X2_9PSEU</name>
<comment type="subcellular location">
    <subcellularLocation>
        <location evidence="1">Cell membrane</location>
        <topology evidence="1">Multi-pass membrane protein</topology>
    </subcellularLocation>
</comment>
<keyword evidence="2" id="KW-1003">Cell membrane</keyword>
<proteinExistence type="inferred from homology"/>
<accession>A0ABP7U3X2</accession>
<gene>
    <name evidence="9" type="ORF">GCM10022247_71640</name>
</gene>
<dbReference type="Pfam" id="PF09594">
    <property type="entry name" value="GT87"/>
    <property type="match status" value="1"/>
</dbReference>
<reference evidence="10" key="1">
    <citation type="journal article" date="2019" name="Int. J. Syst. Evol. Microbiol.">
        <title>The Global Catalogue of Microorganisms (GCM) 10K type strain sequencing project: providing services to taxonomists for standard genome sequencing and annotation.</title>
        <authorList>
            <consortium name="The Broad Institute Genomics Platform"/>
            <consortium name="The Broad Institute Genome Sequencing Center for Infectious Disease"/>
            <person name="Wu L."/>
            <person name="Ma J."/>
        </authorList>
    </citation>
    <scope>NUCLEOTIDE SEQUENCE [LARGE SCALE GENOMIC DNA]</scope>
    <source>
        <strain evidence="10">JCM 17342</strain>
    </source>
</reference>
<keyword evidence="3" id="KW-0808">Transferase</keyword>
<keyword evidence="10" id="KW-1185">Reference proteome</keyword>
<feature type="transmembrane region" description="Helical" evidence="8">
    <location>
        <begin position="82"/>
        <end position="115"/>
    </location>
</feature>
<feature type="transmembrane region" description="Helical" evidence="8">
    <location>
        <begin position="179"/>
        <end position="199"/>
    </location>
</feature>
<dbReference type="RefSeq" id="WP_344885461.1">
    <property type="nucleotide sequence ID" value="NZ_BAABAL010000026.1"/>
</dbReference>
<feature type="transmembrane region" description="Helical" evidence="8">
    <location>
        <begin position="269"/>
        <end position="289"/>
    </location>
</feature>
<evidence type="ECO:0000313" key="9">
    <source>
        <dbReference type="EMBL" id="GAA4035664.1"/>
    </source>
</evidence>
<comment type="caution">
    <text evidence="9">The sequence shown here is derived from an EMBL/GenBank/DDBJ whole genome shotgun (WGS) entry which is preliminary data.</text>
</comment>